<evidence type="ECO:0000256" key="4">
    <source>
        <dbReference type="ARBA" id="ARBA00023163"/>
    </source>
</evidence>
<dbReference type="KEGG" id="cber:B5D82_14620"/>
<dbReference type="GO" id="GO:0043565">
    <property type="term" value="F:sequence-specific DNA binding"/>
    <property type="evidence" value="ECO:0007669"/>
    <property type="project" value="TreeGrafter"/>
</dbReference>
<dbReference type="InterPro" id="IPR000847">
    <property type="entry name" value="LysR_HTH_N"/>
</dbReference>
<evidence type="ECO:0000313" key="6">
    <source>
        <dbReference type="EMBL" id="ASP48893.1"/>
    </source>
</evidence>
<keyword evidence="7" id="KW-1185">Reference proteome</keyword>
<dbReference type="GO" id="GO:0003700">
    <property type="term" value="F:DNA-binding transcription factor activity"/>
    <property type="evidence" value="ECO:0007669"/>
    <property type="project" value="InterPro"/>
</dbReference>
<keyword evidence="2" id="KW-0805">Transcription regulation</keyword>
<dbReference type="PROSITE" id="PS50931">
    <property type="entry name" value="HTH_LYSR"/>
    <property type="match status" value="1"/>
</dbReference>
<dbReference type="PRINTS" id="PR00039">
    <property type="entry name" value="HTHLYSR"/>
</dbReference>
<dbReference type="InterPro" id="IPR005119">
    <property type="entry name" value="LysR_subst-bd"/>
</dbReference>
<evidence type="ECO:0000256" key="2">
    <source>
        <dbReference type="ARBA" id="ARBA00023015"/>
    </source>
</evidence>
<protein>
    <submittedName>
        <fullName evidence="6">LysR family transcriptional regulator</fullName>
    </submittedName>
</protein>
<dbReference type="GO" id="GO:0006351">
    <property type="term" value="P:DNA-templated transcription"/>
    <property type="evidence" value="ECO:0007669"/>
    <property type="project" value="TreeGrafter"/>
</dbReference>
<dbReference type="SUPFAM" id="SSF53850">
    <property type="entry name" value="Periplasmic binding protein-like II"/>
    <property type="match status" value="1"/>
</dbReference>
<dbReference type="Gene3D" id="3.40.190.10">
    <property type="entry name" value="Periplasmic binding protein-like II"/>
    <property type="match status" value="2"/>
</dbReference>
<evidence type="ECO:0000259" key="5">
    <source>
        <dbReference type="PROSITE" id="PS50931"/>
    </source>
</evidence>
<dbReference type="PANTHER" id="PTHR30537">
    <property type="entry name" value="HTH-TYPE TRANSCRIPTIONAL REGULATOR"/>
    <property type="match status" value="1"/>
</dbReference>
<sequence>MAIKNSLFSGLVTFEIAAKLGSFTQAASYLHITTGAISQQINLLESQLSIKLFERHSRGIKLTFAGQQIYQVVKNNFYEIESIITKLQQGQSQDGDIKLKLTPSFAYKWLVPRLHKFYTLYPNINIQTFAEGALVDHQDDNFDLAIDYGQSPYANKAAELILPEKLIPVMNPDYFQRFDWQDSSSKNQQKIWQSVNLLHDAMPWRHAKKNAEWAYWFTEMKIKADSHRGSFFNRTDMAMAAAEAGLGIALARYALVEDDFKQGRLVAPFKPIEANAGYYLIQHHSSTAIQCFKSWIMTEAN</sequence>
<dbReference type="OrthoDB" id="5526340at2"/>
<name>A0A222GB73_9GAMM</name>
<dbReference type="CDD" id="cd08432">
    <property type="entry name" value="PBP2_GcdR_TrpI_HvrB_AmpR_like"/>
    <property type="match status" value="1"/>
</dbReference>
<dbReference type="Proteomes" id="UP000202259">
    <property type="component" value="Chromosome"/>
</dbReference>
<dbReference type="Pfam" id="PF00126">
    <property type="entry name" value="HTH_1"/>
    <property type="match status" value="1"/>
</dbReference>
<dbReference type="InterPro" id="IPR036388">
    <property type="entry name" value="WH-like_DNA-bd_sf"/>
</dbReference>
<dbReference type="EMBL" id="CP020465">
    <property type="protein sequence ID" value="ASP48893.1"/>
    <property type="molecule type" value="Genomic_DNA"/>
</dbReference>
<evidence type="ECO:0000313" key="7">
    <source>
        <dbReference type="Proteomes" id="UP000202259"/>
    </source>
</evidence>
<comment type="similarity">
    <text evidence="1">Belongs to the LysR transcriptional regulatory family.</text>
</comment>
<keyword evidence="3" id="KW-0238">DNA-binding</keyword>
<gene>
    <name evidence="6" type="ORF">B5D82_14620</name>
</gene>
<feature type="domain" description="HTH lysR-type" evidence="5">
    <location>
        <begin position="11"/>
        <end position="63"/>
    </location>
</feature>
<accession>A0A222GB73</accession>
<dbReference type="AlphaFoldDB" id="A0A222GB73"/>
<dbReference type="Pfam" id="PF03466">
    <property type="entry name" value="LysR_substrate"/>
    <property type="match status" value="1"/>
</dbReference>
<reference evidence="6 7" key="1">
    <citation type="submission" date="2017-08" db="EMBL/GenBank/DDBJ databases">
        <title>Complete genome of Colwellia sp. NB097-1, a psychrophile bacterium ioslated from Bering Sea.</title>
        <authorList>
            <person name="Chen X."/>
        </authorList>
    </citation>
    <scope>NUCLEOTIDE SEQUENCE [LARGE SCALE GENOMIC DNA]</scope>
    <source>
        <strain evidence="6 7">NB097-1</strain>
    </source>
</reference>
<dbReference type="RefSeq" id="WP_081152544.1">
    <property type="nucleotide sequence ID" value="NZ_CP020465.1"/>
</dbReference>
<keyword evidence="4" id="KW-0804">Transcription</keyword>
<proteinExistence type="inferred from homology"/>
<dbReference type="InterPro" id="IPR058163">
    <property type="entry name" value="LysR-type_TF_proteobact-type"/>
</dbReference>
<evidence type="ECO:0000256" key="1">
    <source>
        <dbReference type="ARBA" id="ARBA00009437"/>
    </source>
</evidence>
<dbReference type="PANTHER" id="PTHR30537:SF32">
    <property type="entry name" value="HTH-TYPE TRANSCRIPTIONAL REGULATOR DSDC"/>
    <property type="match status" value="1"/>
</dbReference>
<dbReference type="Gene3D" id="1.10.10.10">
    <property type="entry name" value="Winged helix-like DNA-binding domain superfamily/Winged helix DNA-binding domain"/>
    <property type="match status" value="1"/>
</dbReference>
<dbReference type="InterPro" id="IPR036390">
    <property type="entry name" value="WH_DNA-bd_sf"/>
</dbReference>
<dbReference type="SUPFAM" id="SSF46785">
    <property type="entry name" value="Winged helix' DNA-binding domain"/>
    <property type="match status" value="1"/>
</dbReference>
<organism evidence="6 7">
    <name type="scientific">Cognaticolwellia beringensis</name>
    <dbReference type="NCBI Taxonomy" id="1967665"/>
    <lineage>
        <taxon>Bacteria</taxon>
        <taxon>Pseudomonadati</taxon>
        <taxon>Pseudomonadota</taxon>
        <taxon>Gammaproteobacteria</taxon>
        <taxon>Alteromonadales</taxon>
        <taxon>Colwelliaceae</taxon>
        <taxon>Cognaticolwellia</taxon>
    </lineage>
</organism>
<evidence type="ECO:0000256" key="3">
    <source>
        <dbReference type="ARBA" id="ARBA00023125"/>
    </source>
</evidence>